<evidence type="ECO:0000256" key="1">
    <source>
        <dbReference type="SAM" id="MobiDB-lite"/>
    </source>
</evidence>
<reference evidence="2" key="1">
    <citation type="journal article" date="2023" name="GigaByte">
        <title>Genome assembly of the bearded iris, Iris pallida Lam.</title>
        <authorList>
            <person name="Bruccoleri R.E."/>
            <person name="Oakeley E.J."/>
            <person name="Faust A.M.E."/>
            <person name="Altorfer M."/>
            <person name="Dessus-Babus S."/>
            <person name="Burckhardt D."/>
            <person name="Oertli M."/>
            <person name="Naumann U."/>
            <person name="Petersen F."/>
            <person name="Wong J."/>
        </authorList>
    </citation>
    <scope>NUCLEOTIDE SEQUENCE</scope>
    <source>
        <strain evidence="2">GSM-AAB239-AS_SAM_17_03QT</strain>
    </source>
</reference>
<reference evidence="2" key="2">
    <citation type="submission" date="2023-04" db="EMBL/GenBank/DDBJ databases">
        <authorList>
            <person name="Bruccoleri R.E."/>
            <person name="Oakeley E.J."/>
            <person name="Faust A.-M."/>
            <person name="Dessus-Babus S."/>
            <person name="Altorfer M."/>
            <person name="Burckhardt D."/>
            <person name="Oertli M."/>
            <person name="Naumann U."/>
            <person name="Petersen F."/>
            <person name="Wong J."/>
        </authorList>
    </citation>
    <scope>NUCLEOTIDE SEQUENCE</scope>
    <source>
        <strain evidence="2">GSM-AAB239-AS_SAM_17_03QT</strain>
        <tissue evidence="2">Leaf</tissue>
    </source>
</reference>
<evidence type="ECO:0000313" key="2">
    <source>
        <dbReference type="EMBL" id="KAJ6853171.1"/>
    </source>
</evidence>
<evidence type="ECO:0000313" key="3">
    <source>
        <dbReference type="Proteomes" id="UP001140949"/>
    </source>
</evidence>
<accession>A0AAX6IJG9</accession>
<feature type="compositionally biased region" description="Basic residues" evidence="1">
    <location>
        <begin position="35"/>
        <end position="52"/>
    </location>
</feature>
<dbReference type="Proteomes" id="UP001140949">
    <property type="component" value="Unassembled WGS sequence"/>
</dbReference>
<protein>
    <submittedName>
        <fullName evidence="2">Uncharacterized protein</fullName>
    </submittedName>
</protein>
<comment type="caution">
    <text evidence="2">The sequence shown here is derived from an EMBL/GenBank/DDBJ whole genome shotgun (WGS) entry which is preliminary data.</text>
</comment>
<dbReference type="AlphaFoldDB" id="A0AAX6IJG9"/>
<dbReference type="EMBL" id="JANAVB010000999">
    <property type="protein sequence ID" value="KAJ6853171.1"/>
    <property type="molecule type" value="Genomic_DNA"/>
</dbReference>
<sequence>MGAGFNVVWHPQAVGKLGHGVTQGDEDLGNDGTRVGRRGSVHKKVARSTKSHTKLEAAIGPHGQRSHAGPTPRPEGSRIGATSHRVAEKADLSSTNSSKL</sequence>
<name>A0AAX6IJG9_IRIPA</name>
<gene>
    <name evidence="2" type="ORF">M6B38_251520</name>
</gene>
<organism evidence="2 3">
    <name type="scientific">Iris pallida</name>
    <name type="common">Sweet iris</name>
    <dbReference type="NCBI Taxonomy" id="29817"/>
    <lineage>
        <taxon>Eukaryota</taxon>
        <taxon>Viridiplantae</taxon>
        <taxon>Streptophyta</taxon>
        <taxon>Embryophyta</taxon>
        <taxon>Tracheophyta</taxon>
        <taxon>Spermatophyta</taxon>
        <taxon>Magnoliopsida</taxon>
        <taxon>Liliopsida</taxon>
        <taxon>Asparagales</taxon>
        <taxon>Iridaceae</taxon>
        <taxon>Iridoideae</taxon>
        <taxon>Irideae</taxon>
        <taxon>Iris</taxon>
    </lineage>
</organism>
<feature type="region of interest" description="Disordered" evidence="1">
    <location>
        <begin position="17"/>
        <end position="100"/>
    </location>
</feature>
<proteinExistence type="predicted"/>
<keyword evidence="3" id="KW-1185">Reference proteome</keyword>